<name>X0LJP4_FUSOX</name>
<dbReference type="Proteomes" id="UP000030701">
    <property type="component" value="Unassembled WGS sequence"/>
</dbReference>
<dbReference type="OrthoDB" id="4636359at2759"/>
<reference evidence="1" key="1">
    <citation type="submission" date="2011-11" db="EMBL/GenBank/DDBJ databases">
        <title>The Genome Sequence of Fusarium oxysporum Cotton.</title>
        <authorList>
            <consortium name="The Broad Institute Genome Sequencing Platform"/>
            <person name="Ma L.-J."/>
            <person name="Gale L.R."/>
            <person name="Schwartz D.C."/>
            <person name="Zhou S."/>
            <person name="Corby-Kistler H."/>
            <person name="Young S.K."/>
            <person name="Zeng Q."/>
            <person name="Gargeya S."/>
            <person name="Fitzgerald M."/>
            <person name="Haas B."/>
            <person name="Abouelleil A."/>
            <person name="Alvarado L."/>
            <person name="Arachchi H.M."/>
            <person name="Berlin A."/>
            <person name="Brown A."/>
            <person name="Chapman S.B."/>
            <person name="Chen Z."/>
            <person name="Dunbar C."/>
            <person name="Freedman E."/>
            <person name="Gearin G."/>
            <person name="Goldberg J."/>
            <person name="Griggs A."/>
            <person name="Gujja S."/>
            <person name="Heiman D."/>
            <person name="Howarth C."/>
            <person name="Larson L."/>
            <person name="Lui A."/>
            <person name="MacDonald P.J.P."/>
            <person name="Montmayeur A."/>
            <person name="Murphy C."/>
            <person name="Neiman D."/>
            <person name="Pearson M."/>
            <person name="Priest M."/>
            <person name="Roberts A."/>
            <person name="Saif S."/>
            <person name="Shea T."/>
            <person name="Shenoy N."/>
            <person name="Sisk P."/>
            <person name="Stolte C."/>
            <person name="Sykes S."/>
            <person name="Wortman J."/>
            <person name="Nusbaum C."/>
            <person name="Birren B."/>
        </authorList>
    </citation>
    <scope>NUCLEOTIDE SEQUENCE [LARGE SCALE GENOMIC DNA]</scope>
    <source>
        <strain evidence="1">25433</strain>
    </source>
</reference>
<dbReference type="HOGENOM" id="CLU_1294502_0_0_1"/>
<protein>
    <submittedName>
        <fullName evidence="1">Uncharacterized protein</fullName>
    </submittedName>
</protein>
<evidence type="ECO:0000313" key="1">
    <source>
        <dbReference type="EMBL" id="EXM21251.1"/>
    </source>
</evidence>
<proteinExistence type="predicted"/>
<dbReference type="AlphaFoldDB" id="X0LJP4"/>
<accession>X0LJP4</accession>
<reference evidence="1" key="2">
    <citation type="submission" date="2012-05" db="EMBL/GenBank/DDBJ databases">
        <title>The Genome Annotation of Fusarium oxysporum Cotton.</title>
        <authorList>
            <consortium name="The Broad Institute Genomics Platform"/>
            <person name="Ma L.-J."/>
            <person name="Corby-Kistler H."/>
            <person name="Broz K."/>
            <person name="Gale L.R."/>
            <person name="Jonkers W."/>
            <person name="O'Donnell K."/>
            <person name="Ploetz R."/>
            <person name="Steinberg C."/>
            <person name="Schwartz D.C."/>
            <person name="VanEtten H."/>
            <person name="Zhou S."/>
            <person name="Young S.K."/>
            <person name="Zeng Q."/>
            <person name="Gargeya S."/>
            <person name="Fitzgerald M."/>
            <person name="Abouelleil A."/>
            <person name="Alvarado L."/>
            <person name="Chapman S.B."/>
            <person name="Gainer-Dewar J."/>
            <person name="Goldberg J."/>
            <person name="Griggs A."/>
            <person name="Gujja S."/>
            <person name="Hansen M."/>
            <person name="Howarth C."/>
            <person name="Imamovic A."/>
            <person name="Ireland A."/>
            <person name="Larimer J."/>
            <person name="McCowan C."/>
            <person name="Murphy C."/>
            <person name="Pearson M."/>
            <person name="Poon T.W."/>
            <person name="Priest M."/>
            <person name="Roberts A."/>
            <person name="Saif S."/>
            <person name="Shea T."/>
            <person name="Sykes S."/>
            <person name="Wortman J."/>
            <person name="Nusbaum C."/>
            <person name="Birren B."/>
        </authorList>
    </citation>
    <scope>NUCLEOTIDE SEQUENCE</scope>
    <source>
        <strain evidence="1">25433</strain>
    </source>
</reference>
<dbReference type="EMBL" id="JH657947">
    <property type="protein sequence ID" value="EXM21251.1"/>
    <property type="molecule type" value="Genomic_DNA"/>
</dbReference>
<sequence>MDCFSSLLPEINVMILLHLRTRSNIKPLLSALPTMLQHYRESKEDIQRAHVQAELPGGLLQDALVVAKFPLKNPWLHVEKWREGYLSNPFLHHDSVTIDRLDRLYTQIARYIEDYITKATSIYPPRTYLCMPSPYSNVDQLQFRGQPIGIDILRVDALTDVERKRLFRAFLRYELVSKIHYLEDSLELKVIDKLVASAFKRPAAARPKHFGAFNIT</sequence>
<gene>
    <name evidence="1" type="ORF">FOTG_10773</name>
</gene>
<organism evidence="1">
    <name type="scientific">Fusarium oxysporum f. sp. vasinfectum 25433</name>
    <dbReference type="NCBI Taxonomy" id="1089449"/>
    <lineage>
        <taxon>Eukaryota</taxon>
        <taxon>Fungi</taxon>
        <taxon>Dikarya</taxon>
        <taxon>Ascomycota</taxon>
        <taxon>Pezizomycotina</taxon>
        <taxon>Sordariomycetes</taxon>
        <taxon>Hypocreomycetidae</taxon>
        <taxon>Hypocreales</taxon>
        <taxon>Nectriaceae</taxon>
        <taxon>Fusarium</taxon>
        <taxon>Fusarium oxysporum species complex</taxon>
    </lineage>
</organism>